<organism evidence="3 4">
    <name type="scientific">Flavilitoribacter nigricans (strain ATCC 23147 / DSM 23189 / NBRC 102662 / NCIMB 1420 / SS-2)</name>
    <name type="common">Lewinella nigricans</name>
    <dbReference type="NCBI Taxonomy" id="1122177"/>
    <lineage>
        <taxon>Bacteria</taxon>
        <taxon>Pseudomonadati</taxon>
        <taxon>Bacteroidota</taxon>
        <taxon>Saprospiria</taxon>
        <taxon>Saprospirales</taxon>
        <taxon>Lewinellaceae</taxon>
        <taxon>Flavilitoribacter</taxon>
    </lineage>
</organism>
<protein>
    <submittedName>
        <fullName evidence="3">DNA-binding response regulator</fullName>
    </submittedName>
</protein>
<reference evidence="3 4" key="1">
    <citation type="submission" date="2017-10" db="EMBL/GenBank/DDBJ databases">
        <title>The draft genome sequence of Lewinella nigricans NBRC 102662.</title>
        <authorList>
            <person name="Wang K."/>
        </authorList>
    </citation>
    <scope>NUCLEOTIDE SEQUENCE [LARGE SCALE GENOMIC DNA]</scope>
    <source>
        <strain evidence="3 4">NBRC 102662</strain>
    </source>
</reference>
<dbReference type="PROSITE" id="PS50110">
    <property type="entry name" value="RESPONSE_REGULATORY"/>
    <property type="match status" value="1"/>
</dbReference>
<dbReference type="GO" id="GO:0003677">
    <property type="term" value="F:DNA binding"/>
    <property type="evidence" value="ECO:0007669"/>
    <property type="project" value="UniProtKB-KW"/>
</dbReference>
<dbReference type="AlphaFoldDB" id="A0A2D0NHP3"/>
<dbReference type="InterPro" id="IPR046947">
    <property type="entry name" value="LytR-like"/>
</dbReference>
<proteinExistence type="predicted"/>
<name>A0A2D0NHP3_FLAN2</name>
<dbReference type="GO" id="GO:0000156">
    <property type="term" value="F:phosphorelay response regulator activity"/>
    <property type="evidence" value="ECO:0007669"/>
    <property type="project" value="InterPro"/>
</dbReference>
<keyword evidence="3" id="KW-0238">DNA-binding</keyword>
<dbReference type="SMART" id="SM00448">
    <property type="entry name" value="REC"/>
    <property type="match status" value="1"/>
</dbReference>
<dbReference type="EMBL" id="PDUD01000004">
    <property type="protein sequence ID" value="PHN08015.1"/>
    <property type="molecule type" value="Genomic_DNA"/>
</dbReference>
<keyword evidence="1" id="KW-0597">Phosphoprotein</keyword>
<evidence type="ECO:0000313" key="3">
    <source>
        <dbReference type="EMBL" id="PHN08015.1"/>
    </source>
</evidence>
<dbReference type="Proteomes" id="UP000223913">
    <property type="component" value="Unassembled WGS sequence"/>
</dbReference>
<accession>A0A2D0NHP3</accession>
<dbReference type="InterPro" id="IPR007492">
    <property type="entry name" value="LytTR_DNA-bd_dom"/>
</dbReference>
<dbReference type="InterPro" id="IPR001789">
    <property type="entry name" value="Sig_transdc_resp-reg_receiver"/>
</dbReference>
<dbReference type="InterPro" id="IPR011006">
    <property type="entry name" value="CheY-like_superfamily"/>
</dbReference>
<dbReference type="PANTHER" id="PTHR37299:SF1">
    <property type="entry name" value="STAGE 0 SPORULATION PROTEIN A HOMOLOG"/>
    <property type="match status" value="1"/>
</dbReference>
<dbReference type="Pfam" id="PF04397">
    <property type="entry name" value="LytTR"/>
    <property type="match status" value="1"/>
</dbReference>
<dbReference type="SUPFAM" id="SSF52172">
    <property type="entry name" value="CheY-like"/>
    <property type="match status" value="1"/>
</dbReference>
<dbReference type="Pfam" id="PF00072">
    <property type="entry name" value="Response_reg"/>
    <property type="match status" value="1"/>
</dbReference>
<dbReference type="OrthoDB" id="646623at2"/>
<dbReference type="Gene3D" id="3.40.50.2300">
    <property type="match status" value="1"/>
</dbReference>
<evidence type="ECO:0000256" key="1">
    <source>
        <dbReference type="PROSITE-ProRule" id="PRU00169"/>
    </source>
</evidence>
<dbReference type="PANTHER" id="PTHR37299">
    <property type="entry name" value="TRANSCRIPTIONAL REGULATOR-RELATED"/>
    <property type="match status" value="1"/>
</dbReference>
<evidence type="ECO:0000259" key="2">
    <source>
        <dbReference type="PROSITE" id="PS50110"/>
    </source>
</evidence>
<feature type="modified residue" description="4-aspartylphosphate" evidence="1">
    <location>
        <position position="55"/>
    </location>
</feature>
<dbReference type="SMART" id="SM00850">
    <property type="entry name" value="LytTR"/>
    <property type="match status" value="1"/>
</dbReference>
<evidence type="ECO:0000313" key="4">
    <source>
        <dbReference type="Proteomes" id="UP000223913"/>
    </source>
</evidence>
<feature type="domain" description="Response regulatory" evidence="2">
    <location>
        <begin position="2"/>
        <end position="115"/>
    </location>
</feature>
<dbReference type="Gene3D" id="2.40.50.1020">
    <property type="entry name" value="LytTr DNA-binding domain"/>
    <property type="match status" value="1"/>
</dbReference>
<keyword evidence="4" id="KW-1185">Reference proteome</keyword>
<gene>
    <name evidence="3" type="ORF">CRP01_04135</name>
</gene>
<sequence length="254" mass="29880">MKVWIVEDEPAAARRLNKLLLALGLDIQILAQLDSIASVLQHMESHTLPDLIFLDIHLADGPCFEIFRHADIRKPIIFTTAYDQYAIEAFKVNAIDYLLKPIKPEFLQRALEKFQLYHPGTAIDYHALIRAMQREQQSYRFLVRIGQRIRLVDVQDAAYFFTENKVTFVVTWDGTRLPLDVTMEKLEEILNERFFFRVNRQYIIHFRAIREMYAYSKSRVKLDLMPSFSNEDIIVSTERSPHFKRWLVGNNSLS</sequence>
<comment type="caution">
    <text evidence="3">The sequence shown here is derived from an EMBL/GenBank/DDBJ whole genome shotgun (WGS) entry which is preliminary data.</text>
</comment>